<name>A0A1Y4MPD3_9FIRM</name>
<evidence type="ECO:0000256" key="1">
    <source>
        <dbReference type="SAM" id="Phobius"/>
    </source>
</evidence>
<dbReference type="AlphaFoldDB" id="A0A1Y4MPD3"/>
<accession>A0A1Y4MPD3</accession>
<keyword evidence="1" id="KW-0812">Transmembrane</keyword>
<proteinExistence type="predicted"/>
<feature type="transmembrane region" description="Helical" evidence="1">
    <location>
        <begin position="156"/>
        <end position="182"/>
    </location>
</feature>
<feature type="transmembrane region" description="Helical" evidence="1">
    <location>
        <begin position="60"/>
        <end position="81"/>
    </location>
</feature>
<evidence type="ECO:0000313" key="3">
    <source>
        <dbReference type="Proteomes" id="UP000196386"/>
    </source>
</evidence>
<dbReference type="RefSeq" id="WP_087299683.1">
    <property type="nucleotide sequence ID" value="NZ_NFKP01000003.1"/>
</dbReference>
<feature type="transmembrane region" description="Helical" evidence="1">
    <location>
        <begin position="202"/>
        <end position="222"/>
    </location>
</feature>
<dbReference type="Proteomes" id="UP000196386">
    <property type="component" value="Unassembled WGS sequence"/>
</dbReference>
<comment type="caution">
    <text evidence="2">The sequence shown here is derived from an EMBL/GenBank/DDBJ whole genome shotgun (WGS) entry which is preliminary data.</text>
</comment>
<feature type="transmembrane region" description="Helical" evidence="1">
    <location>
        <begin position="88"/>
        <end position="107"/>
    </location>
</feature>
<dbReference type="EMBL" id="NFKP01000003">
    <property type="protein sequence ID" value="OUP70585.1"/>
    <property type="molecule type" value="Genomic_DNA"/>
</dbReference>
<feature type="transmembrane region" description="Helical" evidence="1">
    <location>
        <begin position="113"/>
        <end position="135"/>
    </location>
</feature>
<evidence type="ECO:0000313" key="2">
    <source>
        <dbReference type="EMBL" id="OUP70585.1"/>
    </source>
</evidence>
<keyword evidence="1" id="KW-1133">Transmembrane helix</keyword>
<gene>
    <name evidence="2" type="ORF">B5F11_03865</name>
</gene>
<sequence length="223" mass="24915">MRILLWLMSSIVLSFIFGQAVQMLRGGERKIHWRMPIFSYFMHKYTEPRVFEGELAGFSLGYLLVIPGFTWIALVVMILFGICTVLDCAYRCIIPIIVLAMFGASLFTHGLGMIFITVLVDALMFAIYSIIYAIQLSRGTATKTAFEVRGFGLADMFLLCTMVNTTSVAVLGSSMIFAGIVHTPCKLLAAHYGVWDYESKSFAFYPFTMMGLAIVLFLQTALV</sequence>
<protein>
    <submittedName>
        <fullName evidence="2">Uncharacterized protein</fullName>
    </submittedName>
</protein>
<organism evidence="2 3">
    <name type="scientific">Anaerotruncus colihominis</name>
    <dbReference type="NCBI Taxonomy" id="169435"/>
    <lineage>
        <taxon>Bacteria</taxon>
        <taxon>Bacillati</taxon>
        <taxon>Bacillota</taxon>
        <taxon>Clostridia</taxon>
        <taxon>Eubacteriales</taxon>
        <taxon>Oscillospiraceae</taxon>
        <taxon>Anaerotruncus</taxon>
    </lineage>
</organism>
<keyword evidence="1" id="KW-0472">Membrane</keyword>
<reference evidence="3" key="1">
    <citation type="submission" date="2017-04" db="EMBL/GenBank/DDBJ databases">
        <title>Function of individual gut microbiota members based on whole genome sequencing of pure cultures obtained from chicken caecum.</title>
        <authorList>
            <person name="Medvecky M."/>
            <person name="Cejkova D."/>
            <person name="Polansky O."/>
            <person name="Karasova D."/>
            <person name="Kubasova T."/>
            <person name="Cizek A."/>
            <person name="Rychlik I."/>
        </authorList>
    </citation>
    <scope>NUCLEOTIDE SEQUENCE [LARGE SCALE GENOMIC DNA]</scope>
    <source>
        <strain evidence="3">An175</strain>
    </source>
</reference>